<dbReference type="FunFam" id="3.60.110.10:FF:000011">
    <property type="entry name" value="Cyanide hydratase"/>
    <property type="match status" value="1"/>
</dbReference>
<keyword evidence="2" id="KW-0378">Hydrolase</keyword>
<dbReference type="EMBL" id="MTYH01000024">
    <property type="protein sequence ID" value="PNP45585.1"/>
    <property type="molecule type" value="Genomic_DNA"/>
</dbReference>
<dbReference type="PANTHER" id="PTHR46044:SF14">
    <property type="entry name" value="ARYLACETONITRILASE"/>
    <property type="match status" value="1"/>
</dbReference>
<dbReference type="OrthoDB" id="10250282at2759"/>
<dbReference type="PANTHER" id="PTHR46044">
    <property type="entry name" value="NITRILASE"/>
    <property type="match status" value="1"/>
</dbReference>
<proteinExistence type="inferred from homology"/>
<evidence type="ECO:0000313" key="6">
    <source>
        <dbReference type="EMBL" id="PNP45585.1"/>
    </source>
</evidence>
<dbReference type="InterPro" id="IPR003010">
    <property type="entry name" value="C-N_Hydrolase"/>
</dbReference>
<comment type="similarity">
    <text evidence="1">Belongs to the carbon-nitrogen hydrolase superfamily. Nitrilase family.</text>
</comment>
<dbReference type="EC" id="3.5.5.1" evidence="4"/>
<sequence>MPYPTVRVAATQAEPVWFDLQGAVDKTCKLIEQAASNKADLVGFPEVWIPGYPCWIWCRNIDFDLNVQYIKNSLRLYSPEMQRIQDCAREHNIAVSLGFSENCNGSLYIAQALIGPDGEIKVHRRKMKGTHMERTIFGDGSSHALQNVEELPFARVGSLNCWEHLQPLLKYNAITQNGDIHVAAWPPLSNNVVGDLGAYSMTAEGAQTLSRTYAMESGTFVLHCTQVITEKGIKAMNTGGQAIMSTPGGGFTTIYGPDGRVITEALPEDEEGIIYAELDMDELVRIKMFVDSTGHYSRPDVLWLGVSPEIPTVVRPQRVGIASERVDW</sequence>
<accession>A0A2K0TJ95</accession>
<evidence type="ECO:0000313" key="7">
    <source>
        <dbReference type="Proteomes" id="UP000236546"/>
    </source>
</evidence>
<gene>
    <name evidence="6" type="ORF">TGAMA5MH_02808</name>
</gene>
<evidence type="ECO:0000256" key="4">
    <source>
        <dbReference type="ARBA" id="ARBA00039045"/>
    </source>
</evidence>
<dbReference type="Proteomes" id="UP000236546">
    <property type="component" value="Unassembled WGS sequence"/>
</dbReference>
<evidence type="ECO:0000259" key="5">
    <source>
        <dbReference type="PROSITE" id="PS50263"/>
    </source>
</evidence>
<dbReference type="SUPFAM" id="SSF56317">
    <property type="entry name" value="Carbon-nitrogen hydrolase"/>
    <property type="match status" value="1"/>
</dbReference>
<feature type="domain" description="CN hydrolase" evidence="5">
    <location>
        <begin position="6"/>
        <end position="280"/>
    </location>
</feature>
<dbReference type="PROSITE" id="PS50263">
    <property type="entry name" value="CN_HYDROLASE"/>
    <property type="match status" value="1"/>
</dbReference>
<organism evidence="6 7">
    <name type="scientific">Trichoderma gamsii</name>
    <dbReference type="NCBI Taxonomy" id="398673"/>
    <lineage>
        <taxon>Eukaryota</taxon>
        <taxon>Fungi</taxon>
        <taxon>Dikarya</taxon>
        <taxon>Ascomycota</taxon>
        <taxon>Pezizomycotina</taxon>
        <taxon>Sordariomycetes</taxon>
        <taxon>Hypocreomycetidae</taxon>
        <taxon>Hypocreales</taxon>
        <taxon>Hypocreaceae</taxon>
        <taxon>Trichoderma</taxon>
    </lineage>
</organism>
<comment type="catalytic activity">
    <reaction evidence="3">
        <text>a nitrile + 2 H2O = a carboxylate + NH4(+)</text>
        <dbReference type="Rhea" id="RHEA:21724"/>
        <dbReference type="ChEBI" id="CHEBI:15377"/>
        <dbReference type="ChEBI" id="CHEBI:18379"/>
        <dbReference type="ChEBI" id="CHEBI:28938"/>
        <dbReference type="ChEBI" id="CHEBI:29067"/>
        <dbReference type="EC" id="3.5.5.1"/>
    </reaction>
</comment>
<dbReference type="GO" id="GO:0000257">
    <property type="term" value="F:nitrilase activity"/>
    <property type="evidence" value="ECO:0007669"/>
    <property type="project" value="UniProtKB-EC"/>
</dbReference>
<dbReference type="AlphaFoldDB" id="A0A2K0TJ95"/>
<name>A0A2K0TJ95_9HYPO</name>
<evidence type="ECO:0000256" key="1">
    <source>
        <dbReference type="ARBA" id="ARBA00008129"/>
    </source>
</evidence>
<dbReference type="InterPro" id="IPR044149">
    <property type="entry name" value="Nitrilases_CHs"/>
</dbReference>
<evidence type="ECO:0000256" key="3">
    <source>
        <dbReference type="ARBA" id="ARBA00036406"/>
    </source>
</evidence>
<dbReference type="Gene3D" id="3.60.110.10">
    <property type="entry name" value="Carbon-nitrogen hydrolase"/>
    <property type="match status" value="1"/>
</dbReference>
<protein>
    <recommendedName>
        <fullName evidence="4">nitrilase</fullName>
        <ecNumber evidence="4">3.5.5.1</ecNumber>
    </recommendedName>
</protein>
<dbReference type="CDD" id="cd07564">
    <property type="entry name" value="nitrilases_CHs"/>
    <property type="match status" value="1"/>
</dbReference>
<comment type="caution">
    <text evidence="6">The sequence shown here is derived from an EMBL/GenBank/DDBJ whole genome shotgun (WGS) entry which is preliminary data.</text>
</comment>
<dbReference type="Pfam" id="PF00795">
    <property type="entry name" value="CN_hydrolase"/>
    <property type="match status" value="1"/>
</dbReference>
<evidence type="ECO:0000256" key="2">
    <source>
        <dbReference type="ARBA" id="ARBA00022801"/>
    </source>
</evidence>
<dbReference type="InterPro" id="IPR036526">
    <property type="entry name" value="C-N_Hydrolase_sf"/>
</dbReference>
<reference evidence="6 7" key="1">
    <citation type="submission" date="2017-02" db="EMBL/GenBank/DDBJ databases">
        <title>Genomes of Trichoderma spp. with biocontrol activity.</title>
        <authorList>
            <person name="Gardiner D."/>
            <person name="Kazan K."/>
            <person name="Vos C."/>
            <person name="Harvey P."/>
        </authorList>
    </citation>
    <scope>NUCLEOTIDE SEQUENCE [LARGE SCALE GENOMIC DNA]</scope>
    <source>
        <strain evidence="6 7">A5MH</strain>
    </source>
</reference>